<keyword evidence="9 10" id="KW-0472">Membrane</keyword>
<keyword evidence="7 10" id="KW-1133">Transmembrane helix</keyword>
<evidence type="ECO:0000313" key="12">
    <source>
        <dbReference type="Proteomes" id="UP000694402"/>
    </source>
</evidence>
<evidence type="ECO:0000256" key="3">
    <source>
        <dbReference type="ARBA" id="ARBA00010117"/>
    </source>
</evidence>
<gene>
    <name evidence="11" type="primary">CNEP1R1</name>
</gene>
<dbReference type="GeneTree" id="ENSGT01120000272100"/>
<evidence type="ECO:0000256" key="2">
    <source>
        <dbReference type="ARBA" id="ARBA00004673"/>
    </source>
</evidence>
<dbReference type="Proteomes" id="UP000694402">
    <property type="component" value="Unassembled WGS sequence"/>
</dbReference>
<reference evidence="12" key="1">
    <citation type="journal article" date="2018" name="PLoS ONE">
        <title>Chinook salmon (Oncorhynchus tshawytscha) genome and transcriptome.</title>
        <authorList>
            <person name="Christensen K.A."/>
            <person name="Leong J.S."/>
            <person name="Sakhrani D."/>
            <person name="Biagi C.A."/>
            <person name="Minkley D.R."/>
            <person name="Withler R.E."/>
            <person name="Rondeau E.B."/>
            <person name="Koop B.F."/>
            <person name="Devlin R.H."/>
        </authorList>
    </citation>
    <scope>NUCLEOTIDE SEQUENCE [LARGE SCALE GENOMIC DNA]</scope>
</reference>
<dbReference type="InterPro" id="IPR036548">
    <property type="entry name" value="Cyt_c_oxidase_su8_sf"/>
</dbReference>
<evidence type="ECO:0000256" key="10">
    <source>
        <dbReference type="SAM" id="Phobius"/>
    </source>
</evidence>
<evidence type="ECO:0000256" key="9">
    <source>
        <dbReference type="ARBA" id="ARBA00023136"/>
    </source>
</evidence>
<evidence type="ECO:0000256" key="4">
    <source>
        <dbReference type="ARBA" id="ARBA00022692"/>
    </source>
</evidence>
<accession>A0AAZ3QLS1</accession>
<name>A0AAZ3QLS1_ONCTS</name>
<evidence type="ECO:0000313" key="11">
    <source>
        <dbReference type="Ensembl" id="ENSOTSP00005128914.1"/>
    </source>
</evidence>
<dbReference type="PANTHER" id="PTHR16717">
    <property type="entry name" value="CYTOCHROME C OXIDASE POLYPEPTIDE VIII"/>
    <property type="match status" value="1"/>
</dbReference>
<dbReference type="GO" id="GO:0005743">
    <property type="term" value="C:mitochondrial inner membrane"/>
    <property type="evidence" value="ECO:0007669"/>
    <property type="project" value="UniProtKB-SubCell"/>
</dbReference>
<dbReference type="GO" id="GO:0006123">
    <property type="term" value="P:mitochondrial electron transport, cytochrome c to oxygen"/>
    <property type="evidence" value="ECO:0007669"/>
    <property type="project" value="InterPro"/>
</dbReference>
<evidence type="ECO:0000256" key="6">
    <source>
        <dbReference type="ARBA" id="ARBA00022946"/>
    </source>
</evidence>
<keyword evidence="8" id="KW-0496">Mitochondrion</keyword>
<dbReference type="Ensembl" id="ENSOTST00005186650.1">
    <property type="protein sequence ID" value="ENSOTSP00005128914.1"/>
    <property type="gene ID" value="ENSOTSG00005011408.2"/>
</dbReference>
<keyword evidence="4 10" id="KW-0812">Transmembrane</keyword>
<reference evidence="11" key="2">
    <citation type="submission" date="2025-08" db="UniProtKB">
        <authorList>
            <consortium name="Ensembl"/>
        </authorList>
    </citation>
    <scope>IDENTIFICATION</scope>
</reference>
<evidence type="ECO:0000256" key="5">
    <source>
        <dbReference type="ARBA" id="ARBA00022792"/>
    </source>
</evidence>
<dbReference type="Gene3D" id="4.10.81.10">
    <property type="entry name" value="Cytochrome c oxidase, subunit 8"/>
    <property type="match status" value="1"/>
</dbReference>
<organism evidence="11 12">
    <name type="scientific">Oncorhynchus tshawytscha</name>
    <name type="common">Chinook salmon</name>
    <name type="synonym">Salmo tshawytscha</name>
    <dbReference type="NCBI Taxonomy" id="74940"/>
    <lineage>
        <taxon>Eukaryota</taxon>
        <taxon>Metazoa</taxon>
        <taxon>Chordata</taxon>
        <taxon>Craniata</taxon>
        <taxon>Vertebrata</taxon>
        <taxon>Euteleostomi</taxon>
        <taxon>Actinopterygii</taxon>
        <taxon>Neopterygii</taxon>
        <taxon>Teleostei</taxon>
        <taxon>Protacanthopterygii</taxon>
        <taxon>Salmoniformes</taxon>
        <taxon>Salmonidae</taxon>
        <taxon>Salmoninae</taxon>
        <taxon>Oncorhynchus</taxon>
    </lineage>
</organism>
<dbReference type="AlphaFoldDB" id="A0AAZ3QLS1"/>
<reference evidence="11" key="3">
    <citation type="submission" date="2025-09" db="UniProtKB">
        <authorList>
            <consortium name="Ensembl"/>
        </authorList>
    </citation>
    <scope>IDENTIFICATION</scope>
</reference>
<sequence length="183" mass="20215">MEIKCYIDDKISRICQNPSRSIFFRSPARHWHYASSHRHILVVSGNANRMLHVYTSGEISGSFFYPRHGEAHALVLLCDNYNSHIAVIADRRISSSVTNFPSIQSKTSTQTAGMSGLIRTISTRTAPALRGPMITQRASVFTRPAKDPLGPAETVIGLGMFAVAILGPSGWVLANIENYKKKE</sequence>
<comment type="subcellular location">
    <subcellularLocation>
        <location evidence="1">Mitochondrion inner membrane</location>
        <topology evidence="1">Single-pass membrane protein</topology>
    </subcellularLocation>
</comment>
<keyword evidence="5" id="KW-0999">Mitochondrion inner membrane</keyword>
<evidence type="ECO:0000256" key="8">
    <source>
        <dbReference type="ARBA" id="ARBA00023128"/>
    </source>
</evidence>
<protein>
    <submittedName>
        <fullName evidence="11">Uncharacterized protein</fullName>
    </submittedName>
</protein>
<keyword evidence="12" id="KW-1185">Reference proteome</keyword>
<keyword evidence="6" id="KW-0809">Transit peptide</keyword>
<comment type="pathway">
    <text evidence="2">Energy metabolism; oxidative phosphorylation.</text>
</comment>
<dbReference type="PANTHER" id="PTHR16717:SF8">
    <property type="entry name" value="CYTOCHROME C OXIDASE SUBUNIT 8A"/>
    <property type="match status" value="1"/>
</dbReference>
<evidence type="ECO:0000256" key="7">
    <source>
        <dbReference type="ARBA" id="ARBA00022989"/>
    </source>
</evidence>
<dbReference type="InterPro" id="IPR003205">
    <property type="entry name" value="Cyt_c_oxidase_su8"/>
</dbReference>
<dbReference type="GO" id="GO:0045277">
    <property type="term" value="C:respiratory chain complex IV"/>
    <property type="evidence" value="ECO:0007669"/>
    <property type="project" value="InterPro"/>
</dbReference>
<evidence type="ECO:0000256" key="1">
    <source>
        <dbReference type="ARBA" id="ARBA00004434"/>
    </source>
</evidence>
<dbReference type="Pfam" id="PF02285">
    <property type="entry name" value="COX8"/>
    <property type="match status" value="1"/>
</dbReference>
<comment type="similarity">
    <text evidence="3">Belongs to the cytochrome c oxidase VIII family.</text>
</comment>
<proteinExistence type="inferred from homology"/>
<dbReference type="SUPFAM" id="SSF81431">
    <property type="entry name" value="Mitochondrial cytochrome c oxidase subunit VIIIb (aka IX)"/>
    <property type="match status" value="1"/>
</dbReference>
<feature type="transmembrane region" description="Helical" evidence="10">
    <location>
        <begin position="155"/>
        <end position="174"/>
    </location>
</feature>